<evidence type="ECO:0000259" key="1">
    <source>
        <dbReference type="PROSITE" id="PS51725"/>
    </source>
</evidence>
<dbReference type="InterPro" id="IPR050744">
    <property type="entry name" value="AI-2_Isomerase_LsrG"/>
</dbReference>
<dbReference type="InterPro" id="IPR007138">
    <property type="entry name" value="ABM_dom"/>
</dbReference>
<proteinExistence type="predicted"/>
<dbReference type="GO" id="GO:0004497">
    <property type="term" value="F:monooxygenase activity"/>
    <property type="evidence" value="ECO:0007669"/>
    <property type="project" value="UniProtKB-KW"/>
</dbReference>
<dbReference type="Pfam" id="PF03992">
    <property type="entry name" value="ABM"/>
    <property type="match status" value="1"/>
</dbReference>
<feature type="domain" description="ABM" evidence="1">
    <location>
        <begin position="5"/>
        <end position="96"/>
    </location>
</feature>
<keyword evidence="2" id="KW-0503">Monooxygenase</keyword>
<gene>
    <name evidence="2" type="ORF">SAMN05216600_11036</name>
</gene>
<dbReference type="EMBL" id="FOFP01000010">
    <property type="protein sequence ID" value="SEQ80377.1"/>
    <property type="molecule type" value="Genomic_DNA"/>
</dbReference>
<dbReference type="PROSITE" id="PS51725">
    <property type="entry name" value="ABM"/>
    <property type="match status" value="1"/>
</dbReference>
<organism evidence="2 3">
    <name type="scientific">Pseudomonas cuatrocienegasensis</name>
    <dbReference type="NCBI Taxonomy" id="543360"/>
    <lineage>
        <taxon>Bacteria</taxon>
        <taxon>Pseudomonadati</taxon>
        <taxon>Pseudomonadota</taxon>
        <taxon>Gammaproteobacteria</taxon>
        <taxon>Pseudomonadales</taxon>
        <taxon>Pseudomonadaceae</taxon>
        <taxon>Pseudomonas</taxon>
    </lineage>
</organism>
<dbReference type="PANTHER" id="PTHR33336">
    <property type="entry name" value="QUINOL MONOOXYGENASE YGIN-RELATED"/>
    <property type="match status" value="1"/>
</dbReference>
<keyword evidence="2" id="KW-0560">Oxidoreductase</keyword>
<keyword evidence="3" id="KW-1185">Reference proteome</keyword>
<sequence length="96" mass="10936">MTTPLTLIATLTANPAQQAAVEAGLRVLVEASRREDGCLQYDLHRHQQHAHVFVMIEQWRDEQTLAAHQQTPHFLHFGQTCGAHLQAIDHQLMHRL</sequence>
<accession>A0ABY1BGC6</accession>
<name>A0ABY1BGC6_9PSED</name>
<comment type="caution">
    <text evidence="2">The sequence shown here is derived from an EMBL/GenBank/DDBJ whole genome shotgun (WGS) entry which is preliminary data.</text>
</comment>
<dbReference type="Gene3D" id="3.30.70.100">
    <property type="match status" value="1"/>
</dbReference>
<dbReference type="SUPFAM" id="SSF54909">
    <property type="entry name" value="Dimeric alpha+beta barrel"/>
    <property type="match status" value="1"/>
</dbReference>
<dbReference type="PANTHER" id="PTHR33336:SF3">
    <property type="entry name" value="ABM DOMAIN-CONTAINING PROTEIN"/>
    <property type="match status" value="1"/>
</dbReference>
<reference evidence="2 3" key="1">
    <citation type="submission" date="2016-10" db="EMBL/GenBank/DDBJ databases">
        <authorList>
            <person name="Varghese N."/>
            <person name="Submissions S."/>
        </authorList>
    </citation>
    <scope>NUCLEOTIDE SEQUENCE [LARGE SCALE GENOMIC DNA]</scope>
    <source>
        <strain evidence="2 3">CIP 109853</strain>
    </source>
</reference>
<protein>
    <submittedName>
        <fullName evidence="2">Quinol monooxygenase YgiN</fullName>
    </submittedName>
</protein>
<dbReference type="Proteomes" id="UP000198512">
    <property type="component" value="Unassembled WGS sequence"/>
</dbReference>
<evidence type="ECO:0000313" key="2">
    <source>
        <dbReference type="EMBL" id="SEQ80377.1"/>
    </source>
</evidence>
<evidence type="ECO:0000313" key="3">
    <source>
        <dbReference type="Proteomes" id="UP000198512"/>
    </source>
</evidence>
<dbReference type="InterPro" id="IPR011008">
    <property type="entry name" value="Dimeric_a/b-barrel"/>
</dbReference>
<dbReference type="RefSeq" id="WP_069520563.1">
    <property type="nucleotide sequence ID" value="NZ_FOFP01000010.1"/>
</dbReference>